<gene>
    <name evidence="2" type="ORF">GH714_040881</name>
</gene>
<evidence type="ECO:0000259" key="1">
    <source>
        <dbReference type="Pfam" id="PF25019"/>
    </source>
</evidence>
<dbReference type="InterPro" id="IPR056789">
    <property type="entry name" value="LRR_R13L1-DRL21"/>
</dbReference>
<dbReference type="EMBL" id="JAAGAX010000006">
    <property type="protein sequence ID" value="KAF2312831.1"/>
    <property type="molecule type" value="Genomic_DNA"/>
</dbReference>
<name>A0A6A6MGD2_HEVBR</name>
<dbReference type="InterPro" id="IPR032675">
    <property type="entry name" value="LRR_dom_sf"/>
</dbReference>
<dbReference type="PANTHER" id="PTHR47186">
    <property type="entry name" value="LEUCINE-RICH REPEAT-CONTAINING PROTEIN 57"/>
    <property type="match status" value="1"/>
</dbReference>
<feature type="domain" description="R13L1/DRL21-like LRR repeat region" evidence="1">
    <location>
        <begin position="46"/>
        <end position="169"/>
    </location>
</feature>
<comment type="caution">
    <text evidence="2">The sequence shown here is derived from an EMBL/GenBank/DDBJ whole genome shotgun (WGS) entry which is preliminary data.</text>
</comment>
<keyword evidence="3" id="KW-1185">Reference proteome</keyword>
<protein>
    <recommendedName>
        <fullName evidence="1">R13L1/DRL21-like LRR repeat region domain-containing protein</fullName>
    </recommendedName>
</protein>
<dbReference type="AlphaFoldDB" id="A0A6A6MGD2"/>
<feature type="domain" description="R13L1/DRL21-like LRR repeat region" evidence="1">
    <location>
        <begin position="269"/>
        <end position="395"/>
    </location>
</feature>
<evidence type="ECO:0000313" key="2">
    <source>
        <dbReference type="EMBL" id="KAF2312831.1"/>
    </source>
</evidence>
<dbReference type="SUPFAM" id="SSF52058">
    <property type="entry name" value="L domain-like"/>
    <property type="match status" value="2"/>
</dbReference>
<reference evidence="2 3" key="1">
    <citation type="journal article" date="2020" name="Mol. Plant">
        <title>The Chromosome-Based Rubber Tree Genome Provides New Insights into Spurge Genome Evolution and Rubber Biosynthesis.</title>
        <authorList>
            <person name="Liu J."/>
            <person name="Shi C."/>
            <person name="Shi C.C."/>
            <person name="Li W."/>
            <person name="Zhang Q.J."/>
            <person name="Zhang Y."/>
            <person name="Li K."/>
            <person name="Lu H.F."/>
            <person name="Shi C."/>
            <person name="Zhu S.T."/>
            <person name="Xiao Z.Y."/>
            <person name="Nan H."/>
            <person name="Yue Y."/>
            <person name="Zhu X.G."/>
            <person name="Wu Y."/>
            <person name="Hong X.N."/>
            <person name="Fan G.Y."/>
            <person name="Tong Y."/>
            <person name="Zhang D."/>
            <person name="Mao C.L."/>
            <person name="Liu Y.L."/>
            <person name="Hao S.J."/>
            <person name="Liu W.Q."/>
            <person name="Lv M.Q."/>
            <person name="Zhang H.B."/>
            <person name="Liu Y."/>
            <person name="Hu-Tang G.R."/>
            <person name="Wang J.P."/>
            <person name="Wang J.H."/>
            <person name="Sun Y.H."/>
            <person name="Ni S.B."/>
            <person name="Chen W.B."/>
            <person name="Zhang X.C."/>
            <person name="Jiao Y.N."/>
            <person name="Eichler E.E."/>
            <person name="Li G.H."/>
            <person name="Liu X."/>
            <person name="Gao L.Z."/>
        </authorList>
    </citation>
    <scope>NUCLEOTIDE SEQUENCE [LARGE SCALE GENOMIC DNA]</scope>
    <source>
        <strain evidence="3">cv. GT1</strain>
        <tissue evidence="2">Leaf</tissue>
    </source>
</reference>
<dbReference type="Proteomes" id="UP000467840">
    <property type="component" value="Chromosome 14"/>
</dbReference>
<sequence>MGRLINLSHLDIKGTKLRDMPPQMGKLTKLQKLTDFFVGKQSGSSIKELRKLEELRGELCIRNLQEVEEARDAQEANLKGKEKIKKLELTWQRYASTDSENERLVLESLQPHTGLEHLSIHGYGGASFPIWVGHSSFSRMLSLNLNECPCSFLPPLGQLDSLEYLTIEDFDRVEVIGPEFYGSCTSMKKPFRSLKVLKFKYMSRWSEWISCEGAFPLLEELHVEGSANLQKVTLPSHLPSLKILDVGECKQFASALNKAPAILKSGSSIKELRKLEELRGELCIRNLQEVEEARDAQEANLKGKEKIKKLELTWQRYASTDSENERLVLESLQPHTGLEHLSIHGYGVPVFQFGGNAAAVRLTCLEICYLPNLKSLDFQGLRHLTSLRELKVRNCQKLMFMPECMHSIVPSLTKLTVYNCPELESFLEGGLPFTLESLEFNDCGKVVDHLMHCDLQVLSSLSHLKIGGCYDPDVESFPGKMLLPSTVTSLIICDLPYLKFLDYRGLQHLTSLEKLWIHSCYNLQSLPDEGLPSSLSTLDISDCPLLKQRCEFGGEDWPKISHIPKVQIMDPE</sequence>
<dbReference type="Gene3D" id="3.80.10.10">
    <property type="entry name" value="Ribonuclease Inhibitor"/>
    <property type="match status" value="2"/>
</dbReference>
<accession>A0A6A6MGD2</accession>
<organism evidence="2 3">
    <name type="scientific">Hevea brasiliensis</name>
    <name type="common">Para rubber tree</name>
    <name type="synonym">Siphonia brasiliensis</name>
    <dbReference type="NCBI Taxonomy" id="3981"/>
    <lineage>
        <taxon>Eukaryota</taxon>
        <taxon>Viridiplantae</taxon>
        <taxon>Streptophyta</taxon>
        <taxon>Embryophyta</taxon>
        <taxon>Tracheophyta</taxon>
        <taxon>Spermatophyta</taxon>
        <taxon>Magnoliopsida</taxon>
        <taxon>eudicotyledons</taxon>
        <taxon>Gunneridae</taxon>
        <taxon>Pentapetalae</taxon>
        <taxon>rosids</taxon>
        <taxon>fabids</taxon>
        <taxon>Malpighiales</taxon>
        <taxon>Euphorbiaceae</taxon>
        <taxon>Crotonoideae</taxon>
        <taxon>Micrandreae</taxon>
        <taxon>Hevea</taxon>
    </lineage>
</organism>
<evidence type="ECO:0000313" key="3">
    <source>
        <dbReference type="Proteomes" id="UP000467840"/>
    </source>
</evidence>
<dbReference type="Pfam" id="PF25019">
    <property type="entry name" value="LRR_R13L1-DRL21"/>
    <property type="match status" value="2"/>
</dbReference>
<dbReference type="PANTHER" id="PTHR47186:SF18">
    <property type="entry name" value="RX N-TERMINAL DOMAIN-CONTAINING PROTEIN"/>
    <property type="match status" value="1"/>
</dbReference>
<proteinExistence type="predicted"/>